<keyword evidence="2" id="KW-1185">Reference proteome</keyword>
<organism evidence="1 2">
    <name type="scientific">Vibrio caribbeanicus ATCC BAA-2122</name>
    <dbReference type="NCBI Taxonomy" id="796620"/>
    <lineage>
        <taxon>Bacteria</taxon>
        <taxon>Pseudomonadati</taxon>
        <taxon>Pseudomonadota</taxon>
        <taxon>Gammaproteobacteria</taxon>
        <taxon>Vibrionales</taxon>
        <taxon>Vibrionaceae</taxon>
        <taxon>Vibrio</taxon>
    </lineage>
</organism>
<dbReference type="EMBL" id="AEIU01000088">
    <property type="protein sequence ID" value="EFP95716.1"/>
    <property type="molecule type" value="Genomic_DNA"/>
</dbReference>
<dbReference type="RefSeq" id="WP_009602311.1">
    <property type="nucleotide sequence ID" value="NZ_AEIU01000088.1"/>
</dbReference>
<dbReference type="Proteomes" id="UP000002943">
    <property type="component" value="Unassembled WGS sequence"/>
</dbReference>
<dbReference type="STRING" id="796620.VIBC2010_17235"/>
<dbReference type="eggNOG" id="ENOG50322EV">
    <property type="taxonomic scope" value="Bacteria"/>
</dbReference>
<evidence type="ECO:0000313" key="1">
    <source>
        <dbReference type="EMBL" id="EFP95716.1"/>
    </source>
</evidence>
<evidence type="ECO:0000313" key="2">
    <source>
        <dbReference type="Proteomes" id="UP000002943"/>
    </source>
</evidence>
<dbReference type="OrthoDB" id="7062627at2"/>
<reference evidence="1 2" key="1">
    <citation type="journal article" date="2012" name="Int. J. Syst. Evol. Microbiol.">
        <title>Vibrio caribbeanicus sp. nov., isolated from the marine sponge Scleritoderma cyanea.</title>
        <authorList>
            <person name="Hoffmann M."/>
            <person name="Monday S.R."/>
            <person name="Allard M.W."/>
            <person name="Strain E.A."/>
            <person name="Whittaker P."/>
            <person name="Naum M."/>
            <person name="McCarthy P.J."/>
            <person name="Lopez J.V."/>
            <person name="Fischer M."/>
            <person name="Brown E.W."/>
        </authorList>
    </citation>
    <scope>NUCLEOTIDE SEQUENCE [LARGE SCALE GENOMIC DNA]</scope>
    <source>
        <strain evidence="1 2">ATCC BAA-2122</strain>
    </source>
</reference>
<protein>
    <submittedName>
        <fullName evidence="1">Uncharacterized protein</fullName>
    </submittedName>
</protein>
<comment type="caution">
    <text evidence="1">The sequence shown here is derived from an EMBL/GenBank/DDBJ whole genome shotgun (WGS) entry which is preliminary data.</text>
</comment>
<gene>
    <name evidence="1" type="ORF">VIBC2010_17235</name>
</gene>
<dbReference type="AlphaFoldDB" id="E3BMH1"/>
<proteinExistence type="predicted"/>
<name>E3BMH1_9VIBR</name>
<accession>E3BMH1</accession>
<sequence length="170" mass="19345">MVTYLEKCSELSLTARVAIALKVFDGFCAENSLSSPLINEFTNYLWEWPLIDGPEQFTLWESSKPFLVHYGIGDDVNSELNLLLSESRVNESRFRKIIGGIVEILWGSFWSGCENEQSLNSLNIVIEQSSVQDLPNLTPFKFSKFSDNGGWGNQVILEDVTYWKNCVNYV</sequence>